<protein>
    <submittedName>
        <fullName evidence="1">Uncharacterized protein</fullName>
    </submittedName>
</protein>
<organism evidence="1">
    <name type="scientific">viral metagenome</name>
    <dbReference type="NCBI Taxonomy" id="1070528"/>
    <lineage>
        <taxon>unclassified sequences</taxon>
        <taxon>metagenomes</taxon>
        <taxon>organismal metagenomes</taxon>
    </lineage>
</organism>
<accession>A0A6C0E395</accession>
<evidence type="ECO:0000313" key="1">
    <source>
        <dbReference type="EMBL" id="QHT23514.1"/>
    </source>
</evidence>
<reference evidence="1" key="1">
    <citation type="journal article" date="2020" name="Nature">
        <title>Giant virus diversity and host interactions through global metagenomics.</title>
        <authorList>
            <person name="Schulz F."/>
            <person name="Roux S."/>
            <person name="Paez-Espino D."/>
            <person name="Jungbluth S."/>
            <person name="Walsh D.A."/>
            <person name="Denef V.J."/>
            <person name="McMahon K.D."/>
            <person name="Konstantinidis K.T."/>
            <person name="Eloe-Fadrosh E.A."/>
            <person name="Kyrpides N.C."/>
            <person name="Woyke T."/>
        </authorList>
    </citation>
    <scope>NUCLEOTIDE SEQUENCE</scope>
    <source>
        <strain evidence="1">GVMAG-M-3300023179-116</strain>
    </source>
</reference>
<dbReference type="EMBL" id="MN739732">
    <property type="protein sequence ID" value="QHT23514.1"/>
    <property type="molecule type" value="Genomic_DNA"/>
</dbReference>
<sequence>MNPRKIIIASTRFSNHTWNENVNYRNKLKYNGCIYGCPQSISSKISDESLLYIFEMNNSLNRIEGIGLIKNKIHYDNYYKIYSDGNYNRFVYKSNYRVDRKQLELYYPDILSLFELILFKGKTHLKRGFGITQVPEKLIDKYYTVIYPEIDRESLTDISLNNTKKKNHIEIISKKLNLIFENIINR</sequence>
<proteinExistence type="predicted"/>
<dbReference type="AlphaFoldDB" id="A0A6C0E395"/>
<name>A0A6C0E395_9ZZZZ</name>